<sequence>MLDRTIIKNITSLFSIRIAGYVIPLITLPYLVRVLEPQGYGTLGFSLAIVQYFIIVVNYGFDLSATQKIAKLNDEKDKVSAIFWCVITARMMLSIIGLLILFLLSGVISNINEIFPVLLCAYISVIGTALFPQWLFQGKEQLGVISIFRIVVQIINIPFLIMFVNDSNDIWIAALISSLPSLSIVFFSSYIIFERKWVVWSPPSISGIKKEMSDGWHLFLSTAAISLYTTSTTVILGIVSGPVSVAIYLSANKLIQAAQGIYSPISASFYPRINNLMAKSKKDALEVVRYLMKLQMILTCIISLVVFIFAPLVVELLFGEEYERSGVVLRILSVLPAIVGFSNILGVQVLLTHGYKKDFSRVLMLSGVISLVTLIPLCYLLESEGAAISVVITESIVTLLMLQKVFKRQIPLFKFDLRVFK</sequence>
<evidence type="ECO:0000256" key="6">
    <source>
        <dbReference type="SAM" id="Phobius"/>
    </source>
</evidence>
<proteinExistence type="predicted"/>
<dbReference type="AlphaFoldDB" id="A0AAC9XP61"/>
<feature type="transmembrane region" description="Helical" evidence="6">
    <location>
        <begin position="38"/>
        <end position="61"/>
    </location>
</feature>
<dbReference type="InterPro" id="IPR050833">
    <property type="entry name" value="Poly_Biosynth_Transport"/>
</dbReference>
<dbReference type="RefSeq" id="WP_088905010.1">
    <property type="nucleotide sequence ID" value="NZ_CP022272.1"/>
</dbReference>
<reference evidence="7 8" key="1">
    <citation type="submission" date="2017-06" db="EMBL/GenBank/DDBJ databases">
        <title>Complete genome sequence of Shewanella marisflavi EP1 associated with anaerobic 2,4-dinitrotoluene reduction and salt tolerance.</title>
        <authorList>
            <person name="Huang J."/>
        </authorList>
    </citation>
    <scope>NUCLEOTIDE SEQUENCE [LARGE SCALE GENOMIC DNA]</scope>
    <source>
        <strain evidence="7 8">EP1</strain>
    </source>
</reference>
<feature type="transmembrane region" description="Helical" evidence="6">
    <location>
        <begin position="326"/>
        <end position="350"/>
    </location>
</feature>
<feature type="transmembrane region" description="Helical" evidence="6">
    <location>
        <begin position="294"/>
        <end position="314"/>
    </location>
</feature>
<feature type="transmembrane region" description="Helical" evidence="6">
    <location>
        <begin position="142"/>
        <end position="164"/>
    </location>
</feature>
<dbReference type="Pfam" id="PF01943">
    <property type="entry name" value="Polysacc_synt"/>
    <property type="match status" value="1"/>
</dbReference>
<dbReference type="PANTHER" id="PTHR30250">
    <property type="entry name" value="PST FAMILY PREDICTED COLANIC ACID TRANSPORTER"/>
    <property type="match status" value="1"/>
</dbReference>
<feature type="transmembrane region" description="Helical" evidence="6">
    <location>
        <begin position="362"/>
        <end position="381"/>
    </location>
</feature>
<evidence type="ECO:0000313" key="8">
    <source>
        <dbReference type="Proteomes" id="UP000198233"/>
    </source>
</evidence>
<dbReference type="Proteomes" id="UP000198233">
    <property type="component" value="Chromosome"/>
</dbReference>
<dbReference type="InterPro" id="IPR002797">
    <property type="entry name" value="Polysacc_synth"/>
</dbReference>
<organism evidence="7 8">
    <name type="scientific">Shewanella marisflavi</name>
    <dbReference type="NCBI Taxonomy" id="260364"/>
    <lineage>
        <taxon>Bacteria</taxon>
        <taxon>Pseudomonadati</taxon>
        <taxon>Pseudomonadota</taxon>
        <taxon>Gammaproteobacteria</taxon>
        <taxon>Alteromonadales</taxon>
        <taxon>Shewanellaceae</taxon>
        <taxon>Shewanella</taxon>
    </lineage>
</organism>
<comment type="subcellular location">
    <subcellularLocation>
        <location evidence="1">Cell membrane</location>
        <topology evidence="1">Multi-pass membrane protein</topology>
    </subcellularLocation>
</comment>
<evidence type="ECO:0000256" key="5">
    <source>
        <dbReference type="ARBA" id="ARBA00023136"/>
    </source>
</evidence>
<feature type="transmembrane region" description="Helical" evidence="6">
    <location>
        <begin position="218"/>
        <end position="248"/>
    </location>
</feature>
<feature type="transmembrane region" description="Helical" evidence="6">
    <location>
        <begin position="254"/>
        <end position="273"/>
    </location>
</feature>
<dbReference type="KEGG" id="smav:CFF01_12480"/>
<dbReference type="GO" id="GO:0005886">
    <property type="term" value="C:plasma membrane"/>
    <property type="evidence" value="ECO:0007669"/>
    <property type="project" value="UniProtKB-SubCell"/>
</dbReference>
<keyword evidence="2" id="KW-1003">Cell membrane</keyword>
<dbReference type="CDD" id="cd13128">
    <property type="entry name" value="MATE_Wzx_like"/>
    <property type="match status" value="1"/>
</dbReference>
<keyword evidence="5 6" id="KW-0472">Membrane</keyword>
<name>A0AAC9XP61_9GAMM</name>
<feature type="transmembrane region" description="Helical" evidence="6">
    <location>
        <begin position="81"/>
        <end position="108"/>
    </location>
</feature>
<feature type="transmembrane region" description="Helical" evidence="6">
    <location>
        <begin position="387"/>
        <end position="406"/>
    </location>
</feature>
<gene>
    <name evidence="7" type="ORF">CFF01_12480</name>
</gene>
<protein>
    <submittedName>
        <fullName evidence="7">Flippase</fullName>
    </submittedName>
</protein>
<evidence type="ECO:0000256" key="4">
    <source>
        <dbReference type="ARBA" id="ARBA00022989"/>
    </source>
</evidence>
<feature type="transmembrane region" description="Helical" evidence="6">
    <location>
        <begin position="170"/>
        <end position="193"/>
    </location>
</feature>
<keyword evidence="3 6" id="KW-0812">Transmembrane</keyword>
<evidence type="ECO:0000313" key="7">
    <source>
        <dbReference type="EMBL" id="ASJ97328.1"/>
    </source>
</evidence>
<evidence type="ECO:0000256" key="1">
    <source>
        <dbReference type="ARBA" id="ARBA00004651"/>
    </source>
</evidence>
<dbReference type="EMBL" id="CP022272">
    <property type="protein sequence ID" value="ASJ97328.1"/>
    <property type="molecule type" value="Genomic_DNA"/>
</dbReference>
<feature type="transmembrane region" description="Helical" evidence="6">
    <location>
        <begin position="12"/>
        <end position="32"/>
    </location>
</feature>
<evidence type="ECO:0000256" key="3">
    <source>
        <dbReference type="ARBA" id="ARBA00022692"/>
    </source>
</evidence>
<feature type="transmembrane region" description="Helical" evidence="6">
    <location>
        <begin position="114"/>
        <end position="135"/>
    </location>
</feature>
<evidence type="ECO:0000256" key="2">
    <source>
        <dbReference type="ARBA" id="ARBA00022475"/>
    </source>
</evidence>
<dbReference type="PANTHER" id="PTHR30250:SF11">
    <property type="entry name" value="O-ANTIGEN TRANSPORTER-RELATED"/>
    <property type="match status" value="1"/>
</dbReference>
<accession>A0AAC9XP61</accession>
<keyword evidence="4 6" id="KW-1133">Transmembrane helix</keyword>